<dbReference type="OrthoDB" id="280464at2"/>
<dbReference type="InterPro" id="IPR011465">
    <property type="entry name" value="DUF1571"/>
</dbReference>
<dbReference type="AlphaFoldDB" id="A0A2Z3HD88"/>
<proteinExistence type="predicted"/>
<gene>
    <name evidence="1" type="ORF">C1280_21070</name>
</gene>
<keyword evidence="2" id="KW-1185">Reference proteome</keyword>
<sequence length="322" mass="35751">MNRVFALLVAVLALIACGGYVAYDQLFRAAPPPPPLAHEDHGDKLPTQDEFDTLARTDPVKALSVCLTRYQREVHGMRCVLEKQERVQGKPEPPQSPPVEVLELCVRGDVPDPDTKKTAIEVAAKWRSGARSFLGSEITGTLFSERPEAEGGLGNKAVTWRPKAFVSKLSTPIPPDSPLATGQSRYCVRDAGLYRTMLRTHEAWKDRQETGKFKYEYLGTKTVEKAGNRECHVIRRMCEGVEVDAFQLGGAASKDPKVIAAEGFTEVTIFIDRERWLQVATETLRDAPGGTKVTIGTYYFRDIELNPTFPPDTFTAAWLKTP</sequence>
<dbReference type="KEGG" id="gog:C1280_21070"/>
<name>A0A2Z3HD88_9BACT</name>
<reference evidence="1 2" key="1">
    <citation type="submission" date="2018-01" db="EMBL/GenBank/DDBJ databases">
        <title>G. obscuriglobus.</title>
        <authorList>
            <person name="Franke J."/>
            <person name="Blomberg W."/>
            <person name="Selmecki A."/>
        </authorList>
    </citation>
    <scope>NUCLEOTIDE SEQUENCE [LARGE SCALE GENOMIC DNA]</scope>
    <source>
        <strain evidence="1 2">DSM 5831</strain>
    </source>
</reference>
<accession>A0A2Z3HD88</accession>
<evidence type="ECO:0000313" key="1">
    <source>
        <dbReference type="EMBL" id="AWM39230.1"/>
    </source>
</evidence>
<protein>
    <submittedName>
        <fullName evidence="1">DUF1571 domain-containing protein</fullName>
    </submittedName>
</protein>
<organism evidence="1 2">
    <name type="scientific">Gemmata obscuriglobus</name>
    <dbReference type="NCBI Taxonomy" id="114"/>
    <lineage>
        <taxon>Bacteria</taxon>
        <taxon>Pseudomonadati</taxon>
        <taxon>Planctomycetota</taxon>
        <taxon>Planctomycetia</taxon>
        <taxon>Gemmatales</taxon>
        <taxon>Gemmataceae</taxon>
        <taxon>Gemmata</taxon>
    </lineage>
</organism>
<dbReference type="RefSeq" id="WP_010053375.1">
    <property type="nucleotide sequence ID" value="NZ_CP025958.1"/>
</dbReference>
<dbReference type="Proteomes" id="UP000245802">
    <property type="component" value="Chromosome"/>
</dbReference>
<dbReference type="PROSITE" id="PS51257">
    <property type="entry name" value="PROKAR_LIPOPROTEIN"/>
    <property type="match status" value="1"/>
</dbReference>
<dbReference type="EMBL" id="CP025958">
    <property type="protein sequence ID" value="AWM39230.1"/>
    <property type="molecule type" value="Genomic_DNA"/>
</dbReference>
<evidence type="ECO:0000313" key="2">
    <source>
        <dbReference type="Proteomes" id="UP000245802"/>
    </source>
</evidence>
<dbReference type="Pfam" id="PF07608">
    <property type="entry name" value="DUF1571"/>
    <property type="match status" value="1"/>
</dbReference>